<feature type="non-terminal residue" evidence="6">
    <location>
        <position position="1"/>
    </location>
</feature>
<dbReference type="InterPro" id="IPR036252">
    <property type="entry name" value="Proteasome_activ_sf"/>
</dbReference>
<protein>
    <submittedName>
        <fullName evidence="6">Proteasome activator complex subunit 3-like</fullName>
    </submittedName>
</protein>
<dbReference type="Pfam" id="PF02251">
    <property type="entry name" value="PA28_N"/>
    <property type="match status" value="1"/>
</dbReference>
<dbReference type="InterPro" id="IPR036997">
    <property type="entry name" value="PA28_C_sf"/>
</dbReference>
<organism evidence="5 6">
    <name type="scientific">Limulus polyphemus</name>
    <name type="common">Atlantic horseshoe crab</name>
    <dbReference type="NCBI Taxonomy" id="6850"/>
    <lineage>
        <taxon>Eukaryota</taxon>
        <taxon>Metazoa</taxon>
        <taxon>Ecdysozoa</taxon>
        <taxon>Arthropoda</taxon>
        <taxon>Chelicerata</taxon>
        <taxon>Merostomata</taxon>
        <taxon>Xiphosura</taxon>
        <taxon>Limulidae</taxon>
        <taxon>Limulus</taxon>
    </lineage>
</organism>
<evidence type="ECO:0000256" key="2">
    <source>
        <dbReference type="ARBA" id="ARBA00022942"/>
    </source>
</evidence>
<dbReference type="Gene3D" id="1.20.120.180">
    <property type="entry name" value="Proteasome activator pa28, C-terminal domain"/>
    <property type="match status" value="1"/>
</dbReference>
<dbReference type="SUPFAM" id="SSF47216">
    <property type="entry name" value="Proteasome activator"/>
    <property type="match status" value="2"/>
</dbReference>
<dbReference type="InterPro" id="IPR003185">
    <property type="entry name" value="Proteasome_activ_PA28_N"/>
</dbReference>
<evidence type="ECO:0000259" key="4">
    <source>
        <dbReference type="Pfam" id="PF02252"/>
    </source>
</evidence>
<dbReference type="InterPro" id="IPR009077">
    <property type="entry name" value="Proteasome_activ_PA28"/>
</dbReference>
<keyword evidence="5" id="KW-1185">Reference proteome</keyword>
<name>A0ABM1TPT5_LIMPO</name>
<evidence type="ECO:0000313" key="5">
    <source>
        <dbReference type="Proteomes" id="UP000694941"/>
    </source>
</evidence>
<evidence type="ECO:0000313" key="6">
    <source>
        <dbReference type="RefSeq" id="XP_022257891.1"/>
    </source>
</evidence>
<dbReference type="GeneID" id="106473796"/>
<dbReference type="Proteomes" id="UP000694941">
    <property type="component" value="Unplaced"/>
</dbReference>
<reference evidence="6" key="1">
    <citation type="submission" date="2025-08" db="UniProtKB">
        <authorList>
            <consortium name="RefSeq"/>
        </authorList>
    </citation>
    <scope>IDENTIFICATION</scope>
    <source>
        <tissue evidence="6">Muscle</tissue>
    </source>
</reference>
<feature type="domain" description="Proteasome activator PA28 C-terminal" evidence="4">
    <location>
        <begin position="68"/>
        <end position="124"/>
    </location>
</feature>
<dbReference type="InterPro" id="IPR003186">
    <property type="entry name" value="PA28_C"/>
</dbReference>
<gene>
    <name evidence="6" type="primary">LOC106473796</name>
</gene>
<accession>A0ABM1TPT5</accession>
<dbReference type="Pfam" id="PF02252">
    <property type="entry name" value="PA28_C"/>
    <property type="match status" value="2"/>
</dbReference>
<evidence type="ECO:0000256" key="1">
    <source>
        <dbReference type="ARBA" id="ARBA00005883"/>
    </source>
</evidence>
<comment type="similarity">
    <text evidence="1">Belongs to the PA28 family.</text>
</comment>
<sequence length="245" mass="28406">FAPFIFQSDQFNVKSLKALHSDLNIPIPEPPYSNHEVEEFPSKKRKFTCIDNDQCGTKVLVLPSGSASSNKTISAMIDLVKPRVRDLVEDANKLKMWIQFMIPRIEDGNNFGVSVQVFVIHLLDTHVNLLKLLLFSSLLLDQYHKPGFTLERKKEIRTVESEGASYFDQLSRYYMTRAKIVSKVAKYPHIEDYRRTVDELDEKEYLGLRLVLSEVKNHYATVHDVITKNLEKIKRPRTSNNEVMY</sequence>
<dbReference type="PANTHER" id="PTHR10660">
    <property type="entry name" value="PROTEASOME REGULATOR PA28"/>
    <property type="match status" value="1"/>
</dbReference>
<dbReference type="PANTHER" id="PTHR10660:SF2">
    <property type="entry name" value="LD45860P"/>
    <property type="match status" value="1"/>
</dbReference>
<evidence type="ECO:0000259" key="3">
    <source>
        <dbReference type="Pfam" id="PF02251"/>
    </source>
</evidence>
<keyword evidence="2" id="KW-0647">Proteasome</keyword>
<feature type="domain" description="Proteasome activator PA28 C-terminal" evidence="4">
    <location>
        <begin position="154"/>
        <end position="242"/>
    </location>
</feature>
<proteinExistence type="inferred from homology"/>
<feature type="domain" description="Proteasome activator PA28 N-terminal" evidence="3">
    <location>
        <begin position="7"/>
        <end position="30"/>
    </location>
</feature>
<dbReference type="RefSeq" id="XP_022257891.1">
    <property type="nucleotide sequence ID" value="XM_022402183.1"/>
</dbReference>